<feature type="domain" description="AB hydrolase-1" evidence="2">
    <location>
        <begin position="44"/>
        <end position="173"/>
    </location>
</feature>
<dbReference type="AlphaFoldDB" id="A0A7Y9X7G3"/>
<gene>
    <name evidence="3" type="ORF">HNR06_000048</name>
</gene>
<dbReference type="SUPFAM" id="SSF53474">
    <property type="entry name" value="alpha/beta-Hydrolases"/>
    <property type="match status" value="1"/>
</dbReference>
<dbReference type="GO" id="GO:0003824">
    <property type="term" value="F:catalytic activity"/>
    <property type="evidence" value="ECO:0007669"/>
    <property type="project" value="UniProtKB-ARBA"/>
</dbReference>
<comment type="caution">
    <text evidence="3">The sequence shown here is derived from an EMBL/GenBank/DDBJ whole genome shotgun (WGS) entry which is preliminary data.</text>
</comment>
<proteinExistence type="predicted"/>
<sequence length="305" mass="32451">MAEAKTHTLDVPGAVLRYDVRSTVPATAPVLLMIASPMDASGFATLARHFTDRTVVTYDPRGVGRSERADGGSGGTPEEHADDLHRLISALGAGPVDVFASSGGAVNGLALVARHPEQVRTLVAHEPPAVQVLPDRERLLAASVDIHRTYERDGLGPAMAKFMALISHRGPLPADFTDRPAPDPADFGLPTEDDGSRDDPMIGPHLISCSHFQYDFDRLRAAPTRIVVGAGAESEGEMCNRAAVATARRLATEVVTFPSHHAGFLGGEFGMEGEPDAFAATLREVLAEETRVPRVGRRGGTRQSK</sequence>
<evidence type="ECO:0000259" key="2">
    <source>
        <dbReference type="Pfam" id="PF00561"/>
    </source>
</evidence>
<dbReference type="InterPro" id="IPR000073">
    <property type="entry name" value="AB_hydrolase_1"/>
</dbReference>
<reference evidence="3 4" key="1">
    <citation type="submission" date="2020-07" db="EMBL/GenBank/DDBJ databases">
        <title>Sequencing the genomes of 1000 actinobacteria strains.</title>
        <authorList>
            <person name="Klenk H.-P."/>
        </authorList>
    </citation>
    <scope>NUCLEOTIDE SEQUENCE [LARGE SCALE GENOMIC DNA]</scope>
    <source>
        <strain evidence="3 4">DSM 45278</strain>
    </source>
</reference>
<dbReference type="EMBL" id="JACCHL010000001">
    <property type="protein sequence ID" value="NYH50459.1"/>
    <property type="molecule type" value="Genomic_DNA"/>
</dbReference>
<dbReference type="RefSeq" id="WP_179808803.1">
    <property type="nucleotide sequence ID" value="NZ_JACCHL010000001.1"/>
</dbReference>
<evidence type="ECO:0000313" key="4">
    <source>
        <dbReference type="Proteomes" id="UP000584931"/>
    </source>
</evidence>
<dbReference type="InterPro" id="IPR029058">
    <property type="entry name" value="AB_hydrolase_fold"/>
</dbReference>
<dbReference type="Proteomes" id="UP000584931">
    <property type="component" value="Unassembled WGS sequence"/>
</dbReference>
<dbReference type="Pfam" id="PF00561">
    <property type="entry name" value="Abhydrolase_1"/>
    <property type="match status" value="1"/>
</dbReference>
<protein>
    <submittedName>
        <fullName evidence="3">Pimeloyl-ACP methyl ester carboxylesterase</fullName>
    </submittedName>
</protein>
<dbReference type="Gene3D" id="3.40.50.1820">
    <property type="entry name" value="alpha/beta hydrolase"/>
    <property type="match status" value="1"/>
</dbReference>
<evidence type="ECO:0000256" key="1">
    <source>
        <dbReference type="SAM" id="MobiDB-lite"/>
    </source>
</evidence>
<organism evidence="3 4">
    <name type="scientific">Nocardiopsis sinuspersici</name>
    <dbReference type="NCBI Taxonomy" id="501010"/>
    <lineage>
        <taxon>Bacteria</taxon>
        <taxon>Bacillati</taxon>
        <taxon>Actinomycetota</taxon>
        <taxon>Actinomycetes</taxon>
        <taxon>Streptosporangiales</taxon>
        <taxon>Nocardiopsidaceae</taxon>
        <taxon>Nocardiopsis</taxon>
    </lineage>
</organism>
<evidence type="ECO:0000313" key="3">
    <source>
        <dbReference type="EMBL" id="NYH50459.1"/>
    </source>
</evidence>
<name>A0A7Y9X7G3_9ACTN</name>
<accession>A0A7Y9X7G3</accession>
<feature type="region of interest" description="Disordered" evidence="1">
    <location>
        <begin position="61"/>
        <end position="80"/>
    </location>
</feature>